<name>A0A1Q5TC50_9EURO</name>
<keyword evidence="3" id="KW-1185">Reference proteome</keyword>
<evidence type="ECO:0000259" key="1">
    <source>
        <dbReference type="Pfam" id="PF01425"/>
    </source>
</evidence>
<gene>
    <name evidence="2" type="ORF">PENSUB_9735</name>
</gene>
<dbReference type="Gene3D" id="3.90.1300.10">
    <property type="entry name" value="Amidase signature (AS) domain"/>
    <property type="match status" value="1"/>
</dbReference>
<dbReference type="GO" id="GO:0016740">
    <property type="term" value="F:transferase activity"/>
    <property type="evidence" value="ECO:0007669"/>
    <property type="project" value="UniProtKB-KW"/>
</dbReference>
<dbReference type="PANTHER" id="PTHR42678:SF5">
    <property type="entry name" value="GLUTAMYL-TRNA(GLN) AMIDOTRANSFERASE SUBUNIT A"/>
    <property type="match status" value="1"/>
</dbReference>
<dbReference type="InterPro" id="IPR036928">
    <property type="entry name" value="AS_sf"/>
</dbReference>
<sequence length="499" mass="53677">MGSTSPPLSLDIQTLTIPTFHAALSSKTTTCTDLIQTYLTRITKYNPMLNSLININPQALSLAKEKDLETQSLLSENKPLPPLHGVPIIVKDNISTKDIPTTAGVSALRGLVTKTDSDVVSRLKDAGAIILAKANLHEFALQGTSTSSAGGQCLNPFDPSRTPGGSSGGTAVAIASGLGLVGLGSDTVNSLRSPASACGIVGFRPSWGRVSTQGVVPVSGVQDVVGPMGGSAVDVRVVFDVLKVDKREVSGECEGSRRRTIRIGILDAYFGLDDPNTDLSTNLIHENEIVQDIINDAISSISGSKSGSDIEFIHINPTTHPDWRFTTLYSTADTQIYEFQERLNTFLQSPEVISPYHSLKEIAESGDYDKNAVTEVFTAPLKDPETFSLSSPGYQTRLKNISILKDSMNECFEKNDIDALVYPHQRQLVVEIGTTLQPRRNGILAALTGRPAICIPAVQGVPVGLELMGRVDCDEELLGLAERIEGILQRRVPNMERIE</sequence>
<dbReference type="STRING" id="1316194.A0A1Q5TC50"/>
<dbReference type="AlphaFoldDB" id="A0A1Q5TC50"/>
<organism evidence="2 3">
    <name type="scientific">Penicillium subrubescens</name>
    <dbReference type="NCBI Taxonomy" id="1316194"/>
    <lineage>
        <taxon>Eukaryota</taxon>
        <taxon>Fungi</taxon>
        <taxon>Dikarya</taxon>
        <taxon>Ascomycota</taxon>
        <taxon>Pezizomycotina</taxon>
        <taxon>Eurotiomycetes</taxon>
        <taxon>Eurotiomycetidae</taxon>
        <taxon>Eurotiales</taxon>
        <taxon>Aspergillaceae</taxon>
        <taxon>Penicillium</taxon>
    </lineage>
</organism>
<protein>
    <submittedName>
        <fullName evidence="2">Glutamyl-tRNA(Gln) amidotransferase subunit A</fullName>
    </submittedName>
</protein>
<proteinExistence type="predicted"/>
<dbReference type="Proteomes" id="UP000186955">
    <property type="component" value="Unassembled WGS sequence"/>
</dbReference>
<reference evidence="2 3" key="1">
    <citation type="submission" date="2016-10" db="EMBL/GenBank/DDBJ databases">
        <title>Genome sequence of the ascomycete fungus Penicillium subrubescens.</title>
        <authorList>
            <person name="De Vries R.P."/>
            <person name="Peng M."/>
            <person name="Dilokpimol A."/>
            <person name="Hilden K."/>
            <person name="Makela M.R."/>
            <person name="Grigoriev I."/>
            <person name="Riley R."/>
            <person name="Granchi Z."/>
        </authorList>
    </citation>
    <scope>NUCLEOTIDE SEQUENCE [LARGE SCALE GENOMIC DNA]</scope>
    <source>
        <strain evidence="2 3">CBS 132785</strain>
    </source>
</reference>
<evidence type="ECO:0000313" key="3">
    <source>
        <dbReference type="Proteomes" id="UP000186955"/>
    </source>
</evidence>
<dbReference type="InterPro" id="IPR023631">
    <property type="entry name" value="Amidase_dom"/>
</dbReference>
<evidence type="ECO:0000313" key="2">
    <source>
        <dbReference type="EMBL" id="OKO97809.1"/>
    </source>
</evidence>
<accession>A0A1Q5TC50</accession>
<comment type="caution">
    <text evidence="2">The sequence shown here is derived from an EMBL/GenBank/DDBJ whole genome shotgun (WGS) entry which is preliminary data.</text>
</comment>
<dbReference type="SUPFAM" id="SSF75304">
    <property type="entry name" value="Amidase signature (AS) enzymes"/>
    <property type="match status" value="1"/>
</dbReference>
<dbReference type="EMBL" id="MNBE01000683">
    <property type="protein sequence ID" value="OKO97809.1"/>
    <property type="molecule type" value="Genomic_DNA"/>
</dbReference>
<dbReference type="PANTHER" id="PTHR42678">
    <property type="entry name" value="AMIDASE"/>
    <property type="match status" value="1"/>
</dbReference>
<keyword evidence="2" id="KW-0808">Transferase</keyword>
<dbReference type="Pfam" id="PF01425">
    <property type="entry name" value="Amidase"/>
    <property type="match status" value="1"/>
</dbReference>
<feature type="domain" description="Amidase" evidence="1">
    <location>
        <begin position="33"/>
        <end position="247"/>
    </location>
</feature>